<feature type="chain" id="PRO_5042942143" evidence="1">
    <location>
        <begin position="23"/>
        <end position="104"/>
    </location>
</feature>
<name>A0AAN4VY73_9BACT</name>
<evidence type="ECO:0000313" key="2">
    <source>
        <dbReference type="EMBL" id="GJM62226.1"/>
    </source>
</evidence>
<proteinExistence type="predicted"/>
<dbReference type="RefSeq" id="WP_338237547.1">
    <property type="nucleotide sequence ID" value="NZ_BQKE01000001.1"/>
</dbReference>
<evidence type="ECO:0000256" key="1">
    <source>
        <dbReference type="SAM" id="SignalP"/>
    </source>
</evidence>
<dbReference type="Proteomes" id="UP001310022">
    <property type="component" value="Unassembled WGS sequence"/>
</dbReference>
<comment type="caution">
    <text evidence="2">The sequence shown here is derived from an EMBL/GenBank/DDBJ whole genome shotgun (WGS) entry which is preliminary data.</text>
</comment>
<dbReference type="AlphaFoldDB" id="A0AAN4VY73"/>
<reference evidence="2 3" key="1">
    <citation type="submission" date="2021-12" db="EMBL/GenBank/DDBJ databases">
        <title>Genome sequencing of bacteria with rrn-lacking chromosome and rrn-plasmid.</title>
        <authorList>
            <person name="Anda M."/>
            <person name="Iwasaki W."/>
        </authorList>
    </citation>
    <scope>NUCLEOTIDE SEQUENCE [LARGE SCALE GENOMIC DNA]</scope>
    <source>
        <strain evidence="2 3">NBRC 15940</strain>
    </source>
</reference>
<feature type="signal peptide" evidence="1">
    <location>
        <begin position="1"/>
        <end position="22"/>
    </location>
</feature>
<accession>A0AAN4VY73</accession>
<gene>
    <name evidence="2" type="ORF">PEDI_27780</name>
</gene>
<evidence type="ECO:0000313" key="3">
    <source>
        <dbReference type="Proteomes" id="UP001310022"/>
    </source>
</evidence>
<sequence>MKGLKITLFAIFNIFLLNSATAFVENENYAKAPGNEPEWMEENVELELFADHHKFILINAFGDIIRSEETEDLKALEDHPAMRPLLKHAFFITQIDGDAYYMLM</sequence>
<dbReference type="EMBL" id="BQKE01000001">
    <property type="protein sequence ID" value="GJM62226.1"/>
    <property type="molecule type" value="Genomic_DNA"/>
</dbReference>
<protein>
    <submittedName>
        <fullName evidence="2">Uncharacterized protein</fullName>
    </submittedName>
</protein>
<keyword evidence="1" id="KW-0732">Signal</keyword>
<organism evidence="2 3">
    <name type="scientific">Persicobacter diffluens</name>
    <dbReference type="NCBI Taxonomy" id="981"/>
    <lineage>
        <taxon>Bacteria</taxon>
        <taxon>Pseudomonadati</taxon>
        <taxon>Bacteroidota</taxon>
        <taxon>Cytophagia</taxon>
        <taxon>Cytophagales</taxon>
        <taxon>Persicobacteraceae</taxon>
        <taxon>Persicobacter</taxon>
    </lineage>
</organism>
<keyword evidence="3" id="KW-1185">Reference proteome</keyword>